<dbReference type="Gene3D" id="1.10.10.570">
    <property type="entry name" value="Winged helix' DNA-binding domain. Chain C. Domain 1"/>
    <property type="match status" value="1"/>
</dbReference>
<comment type="subcellular location">
    <subcellularLocation>
        <location evidence="1">Cytoplasm</location>
    </subcellularLocation>
</comment>
<organism evidence="8 9">
    <name type="scientific">Heterostelium pallidum (strain ATCC 26659 / Pp 5 / PN500)</name>
    <name type="common">Cellular slime mold</name>
    <name type="synonym">Polysphondylium pallidum</name>
    <dbReference type="NCBI Taxonomy" id="670386"/>
    <lineage>
        <taxon>Eukaryota</taxon>
        <taxon>Amoebozoa</taxon>
        <taxon>Evosea</taxon>
        <taxon>Eumycetozoa</taxon>
        <taxon>Dictyostelia</taxon>
        <taxon>Acytosteliales</taxon>
        <taxon>Acytosteliaceae</taxon>
        <taxon>Heterostelium</taxon>
    </lineage>
</organism>
<evidence type="ECO:0000313" key="9">
    <source>
        <dbReference type="Proteomes" id="UP000001396"/>
    </source>
</evidence>
<proteinExistence type="inferred from homology"/>
<evidence type="ECO:0000256" key="5">
    <source>
        <dbReference type="ARBA" id="ARBA00022490"/>
    </source>
</evidence>
<keyword evidence="6" id="KW-0653">Protein transport</keyword>
<dbReference type="InParanoid" id="D3BKE7"/>
<dbReference type="FunCoup" id="D3BKE7">
    <property type="interactions" value="705"/>
</dbReference>
<evidence type="ECO:0000256" key="4">
    <source>
        <dbReference type="ARBA" id="ARBA00022448"/>
    </source>
</evidence>
<dbReference type="SUPFAM" id="SSF46785">
    <property type="entry name" value="Winged helix' DNA-binding domain"/>
    <property type="match status" value="2"/>
</dbReference>
<dbReference type="RefSeq" id="XP_020430502.1">
    <property type="nucleotide sequence ID" value="XM_020579827.1"/>
</dbReference>
<dbReference type="OMA" id="TRCLIMW"/>
<dbReference type="GO" id="GO:0043328">
    <property type="term" value="P:protein transport to vacuole involved in ubiquitin-dependent protein catabolic process via the multivesicular body sorting pathway"/>
    <property type="evidence" value="ECO:0007669"/>
    <property type="project" value="TreeGrafter"/>
</dbReference>
<dbReference type="PANTHER" id="PTHR13149:SF0">
    <property type="entry name" value="VACUOLAR PROTEIN-SORTING-ASSOCIATED PROTEIN 25"/>
    <property type="match status" value="1"/>
</dbReference>
<keyword evidence="4" id="KW-0813">Transport</keyword>
<dbReference type="InterPro" id="IPR036388">
    <property type="entry name" value="WH-like_DNA-bd_sf"/>
</dbReference>
<evidence type="ECO:0000256" key="7">
    <source>
        <dbReference type="ARBA" id="ARBA00030094"/>
    </source>
</evidence>
<evidence type="ECO:0000256" key="6">
    <source>
        <dbReference type="ARBA" id="ARBA00022927"/>
    </source>
</evidence>
<gene>
    <name evidence="8" type="primary">vps25</name>
    <name evidence="8" type="ORF">PPL_09028</name>
</gene>
<dbReference type="PANTHER" id="PTHR13149">
    <property type="entry name" value="VACUOLAR PROTEIN SORTING-ASSOCIATED PROTEIN VPS25"/>
    <property type="match status" value="1"/>
</dbReference>
<dbReference type="Proteomes" id="UP000001396">
    <property type="component" value="Unassembled WGS sequence"/>
</dbReference>
<dbReference type="InterPro" id="IPR008570">
    <property type="entry name" value="ESCRT-II_cplx_Vps25-sub"/>
</dbReference>
<dbReference type="FunFam" id="1.10.10.570:FF:000003">
    <property type="entry name" value="Vacuolar protein-sorting-associated protein 25"/>
    <property type="match status" value="1"/>
</dbReference>
<evidence type="ECO:0000256" key="2">
    <source>
        <dbReference type="ARBA" id="ARBA00009674"/>
    </source>
</evidence>
<dbReference type="GO" id="GO:0005198">
    <property type="term" value="F:structural molecule activity"/>
    <property type="evidence" value="ECO:0007669"/>
    <property type="project" value="TreeGrafter"/>
</dbReference>
<evidence type="ECO:0000313" key="8">
    <source>
        <dbReference type="EMBL" id="EFA78377.1"/>
    </source>
</evidence>
<dbReference type="InterPro" id="IPR036390">
    <property type="entry name" value="WH_DNA-bd_sf"/>
</dbReference>
<accession>D3BKE7</accession>
<dbReference type="GO" id="GO:0000814">
    <property type="term" value="C:ESCRT II complex"/>
    <property type="evidence" value="ECO:0007669"/>
    <property type="project" value="InterPro"/>
</dbReference>
<dbReference type="InterPro" id="IPR014041">
    <property type="entry name" value="ESCRT-II_cplx_Vps25-sub_N"/>
</dbReference>
<dbReference type="STRING" id="670386.D3BKE7"/>
<dbReference type="GO" id="GO:0042803">
    <property type="term" value="F:protein homodimerization activity"/>
    <property type="evidence" value="ECO:0007669"/>
    <property type="project" value="TreeGrafter"/>
</dbReference>
<dbReference type="AlphaFoldDB" id="D3BKE7"/>
<dbReference type="EMBL" id="ADBJ01000038">
    <property type="protein sequence ID" value="EFA78377.1"/>
    <property type="molecule type" value="Genomic_DNA"/>
</dbReference>
<dbReference type="Pfam" id="PF05871">
    <property type="entry name" value="ESCRT-II"/>
    <property type="match status" value="1"/>
</dbReference>
<name>D3BKE7_HETP5</name>
<protein>
    <recommendedName>
        <fullName evidence="3">Vacuolar protein-sorting-associated protein 25</fullName>
    </recommendedName>
    <alternativeName>
        <fullName evidence="7">ESCRT-II complex subunit VPS25</fullName>
    </alternativeName>
</protein>
<dbReference type="Gene3D" id="1.10.10.10">
    <property type="entry name" value="Winged helix-like DNA-binding domain superfamily/Winged helix DNA-binding domain"/>
    <property type="match status" value="1"/>
</dbReference>
<reference evidence="8 9" key="1">
    <citation type="journal article" date="2011" name="Genome Res.">
        <title>Phylogeny-wide analysis of social amoeba genomes highlights ancient origins for complex intercellular communication.</title>
        <authorList>
            <person name="Heidel A.J."/>
            <person name="Lawal H.M."/>
            <person name="Felder M."/>
            <person name="Schilde C."/>
            <person name="Helps N.R."/>
            <person name="Tunggal B."/>
            <person name="Rivero F."/>
            <person name="John U."/>
            <person name="Schleicher M."/>
            <person name="Eichinger L."/>
            <person name="Platzer M."/>
            <person name="Noegel A.A."/>
            <person name="Schaap P."/>
            <person name="Gloeckner G."/>
        </authorList>
    </citation>
    <scope>NUCLEOTIDE SEQUENCE [LARGE SCALE GENOMIC DNA]</scope>
    <source>
        <strain evidence="9">ATCC 26659 / Pp 5 / PN500</strain>
    </source>
</reference>
<dbReference type="GeneID" id="31364504"/>
<keyword evidence="9" id="KW-1185">Reference proteome</keyword>
<dbReference type="GO" id="GO:0016236">
    <property type="term" value="P:macroautophagy"/>
    <property type="evidence" value="ECO:0007669"/>
    <property type="project" value="UniProtKB-ARBA"/>
</dbReference>
<comment type="caution">
    <text evidence="8">The sequence shown here is derived from an EMBL/GenBank/DDBJ whole genome shotgun (WGS) entry which is preliminary data.</text>
</comment>
<comment type="similarity">
    <text evidence="2">Belongs to the VPS25 family.</text>
</comment>
<evidence type="ECO:0000256" key="1">
    <source>
        <dbReference type="ARBA" id="ARBA00004496"/>
    </source>
</evidence>
<sequence length="195" mass="22904">MSEHSSPSVKSPPITSAFPFPSYYNREPFFTLQPILNTQKKQLQMWQELILSYTRYHKIYELDINEYIKRGSELFNNEKIKRKLSQETIVAIFNEIVDSGYGEWLDKDKSRALVWWRKPDEWASIIYQWVVDSGQTDSILTVWEIQKGDDTKNLEFHEINTNILMKALKSLEKQGKAQIFSGSENNLGVKFFSTH</sequence>
<keyword evidence="5" id="KW-0963">Cytoplasm</keyword>
<evidence type="ECO:0000256" key="3">
    <source>
        <dbReference type="ARBA" id="ARBA00017934"/>
    </source>
</evidence>
<dbReference type="FunFam" id="1.10.10.10:FF:000141">
    <property type="entry name" value="vacuolar protein-sorting-associated protein 25"/>
    <property type="match status" value="1"/>
</dbReference>